<dbReference type="AlphaFoldDB" id="A0A8T0LG94"/>
<name>A0A8T0LG94_PHAAN</name>
<dbReference type="Proteomes" id="UP000743370">
    <property type="component" value="Unassembled WGS sequence"/>
</dbReference>
<feature type="region of interest" description="Disordered" evidence="1">
    <location>
        <begin position="94"/>
        <end position="153"/>
    </location>
</feature>
<accession>A0A8T0LG94</accession>
<sequence>MYNWEFVSQFSHSASQNSHCQETEIRIAYHYLCAVRITSVKRQQLHEIRIAHTHLCAERINDNRLWVIKDIKANGVLEIEAPYSRRIKLVTTNARTTTATNNHRHEQPPPRTTHNQRTKKEEETTEMENGVREKVKASCPPPLSTALRRPPLPSVFSISFAK</sequence>
<evidence type="ECO:0000313" key="2">
    <source>
        <dbReference type="EMBL" id="KAG2411064.1"/>
    </source>
</evidence>
<evidence type="ECO:0000313" key="3">
    <source>
        <dbReference type="Proteomes" id="UP000743370"/>
    </source>
</evidence>
<protein>
    <submittedName>
        <fullName evidence="2">Uncharacterized protein</fullName>
    </submittedName>
</protein>
<evidence type="ECO:0000256" key="1">
    <source>
        <dbReference type="SAM" id="MobiDB-lite"/>
    </source>
</evidence>
<gene>
    <name evidence="2" type="ORF">HKW66_Vig0017290</name>
</gene>
<proteinExistence type="predicted"/>
<organism evidence="2 3">
    <name type="scientific">Phaseolus angularis</name>
    <name type="common">Azuki bean</name>
    <name type="synonym">Vigna angularis</name>
    <dbReference type="NCBI Taxonomy" id="3914"/>
    <lineage>
        <taxon>Eukaryota</taxon>
        <taxon>Viridiplantae</taxon>
        <taxon>Streptophyta</taxon>
        <taxon>Embryophyta</taxon>
        <taxon>Tracheophyta</taxon>
        <taxon>Spermatophyta</taxon>
        <taxon>Magnoliopsida</taxon>
        <taxon>eudicotyledons</taxon>
        <taxon>Gunneridae</taxon>
        <taxon>Pentapetalae</taxon>
        <taxon>rosids</taxon>
        <taxon>fabids</taxon>
        <taxon>Fabales</taxon>
        <taxon>Fabaceae</taxon>
        <taxon>Papilionoideae</taxon>
        <taxon>50 kb inversion clade</taxon>
        <taxon>NPAAA clade</taxon>
        <taxon>indigoferoid/millettioid clade</taxon>
        <taxon>Phaseoleae</taxon>
        <taxon>Vigna</taxon>
    </lineage>
</organism>
<dbReference type="EMBL" id="JABFOF010000001">
    <property type="protein sequence ID" value="KAG2411064.1"/>
    <property type="molecule type" value="Genomic_DNA"/>
</dbReference>
<comment type="caution">
    <text evidence="2">The sequence shown here is derived from an EMBL/GenBank/DDBJ whole genome shotgun (WGS) entry which is preliminary data.</text>
</comment>
<reference evidence="2 3" key="1">
    <citation type="submission" date="2020-05" db="EMBL/GenBank/DDBJ databases">
        <title>Vigna angularis (adzuki bean) Var. LongXiaoDou No. 4 denovo assembly.</title>
        <authorList>
            <person name="Xiang H."/>
        </authorList>
    </citation>
    <scope>NUCLEOTIDE SEQUENCE [LARGE SCALE GENOMIC DNA]</scope>
    <source>
        <tissue evidence="2">Leaf</tissue>
    </source>
</reference>